<protein>
    <submittedName>
        <fullName evidence="2">Glycosyltransferase</fullName>
    </submittedName>
</protein>
<dbReference type="Pfam" id="PF13524">
    <property type="entry name" value="Glyco_trans_1_2"/>
    <property type="match status" value="1"/>
</dbReference>
<sequence>MRLMYVSSGNTSLSHLDPNIMTSFRQISQKMPHFQVQFFQPDRESTRELMEKIRTFQPHVVLVFRASLSPETVYQLRKQGIPVGLWEVDDPYNIRNHERKVRPYQFMITQDAGCVTRYRQLGKPCIHLPLAVNPQKYKPMKVSEEYQSDICFVGSALPIRIRTFDHLAPYLMKKKTIIVGQWWERLKNYSQLKPYILNQTVPPVEAAKYYNGAKIVLNIHRSKNDIKQNPLQLPAYTPNNRTFDIAACRSFQLVTNRRDLQRYFELDKEIVAYRGLNDLKQKIEYYLKHDSERERIADMAYRRTMQEHTYNVRCRTLIRKLHSRLFKAGQGKIANR</sequence>
<dbReference type="SUPFAM" id="SSF53756">
    <property type="entry name" value="UDP-Glycosyltransferase/glycogen phosphorylase"/>
    <property type="match status" value="1"/>
</dbReference>
<dbReference type="Proteomes" id="UP000503088">
    <property type="component" value="Chromosome"/>
</dbReference>
<reference evidence="2 3" key="1">
    <citation type="submission" date="2020-01" db="EMBL/GenBank/DDBJ databases">
        <authorList>
            <person name="Gulvik C.A."/>
            <person name="Batra D.G."/>
        </authorList>
    </citation>
    <scope>NUCLEOTIDE SEQUENCE [LARGE SCALE GENOMIC DNA]</scope>
    <source>
        <strain evidence="2 3">W9323</strain>
    </source>
</reference>
<dbReference type="AlphaFoldDB" id="A0A7D4BL00"/>
<dbReference type="RefSeq" id="WP_173223572.1">
    <property type="nucleotide sequence ID" value="NZ_CP048104.1"/>
</dbReference>
<dbReference type="GO" id="GO:0016740">
    <property type="term" value="F:transferase activity"/>
    <property type="evidence" value="ECO:0007669"/>
    <property type="project" value="UniProtKB-KW"/>
</dbReference>
<evidence type="ECO:0000313" key="3">
    <source>
        <dbReference type="Proteomes" id="UP000503088"/>
    </source>
</evidence>
<feature type="domain" description="Spore protein YkvP/CgeB glycosyl transferase-like" evidence="1">
    <location>
        <begin position="175"/>
        <end position="318"/>
    </location>
</feature>
<dbReference type="InterPro" id="IPR055259">
    <property type="entry name" value="YkvP/CgeB_Glyco_trans-like"/>
</dbReference>
<dbReference type="EMBL" id="CP048104">
    <property type="protein sequence ID" value="QKG85170.1"/>
    <property type="molecule type" value="Genomic_DNA"/>
</dbReference>
<accession>A0A7D4BL00</accession>
<evidence type="ECO:0000259" key="1">
    <source>
        <dbReference type="Pfam" id="PF13524"/>
    </source>
</evidence>
<proteinExistence type="predicted"/>
<keyword evidence="3" id="KW-1185">Reference proteome</keyword>
<name>A0A7D4BL00_9BACL</name>
<organism evidence="2 3">
    <name type="scientific">Kroppenstedtia pulmonis</name>
    <dbReference type="NCBI Taxonomy" id="1380685"/>
    <lineage>
        <taxon>Bacteria</taxon>
        <taxon>Bacillati</taxon>
        <taxon>Bacillota</taxon>
        <taxon>Bacilli</taxon>
        <taxon>Bacillales</taxon>
        <taxon>Thermoactinomycetaceae</taxon>
        <taxon>Kroppenstedtia</taxon>
    </lineage>
</organism>
<keyword evidence="2" id="KW-0808">Transferase</keyword>
<dbReference type="KEGG" id="kpul:GXN76_12275"/>
<evidence type="ECO:0000313" key="2">
    <source>
        <dbReference type="EMBL" id="QKG85170.1"/>
    </source>
</evidence>
<gene>
    <name evidence="2" type="ORF">GXN76_12275</name>
</gene>